<dbReference type="InterPro" id="IPR036961">
    <property type="entry name" value="Kinesin_motor_dom_sf"/>
</dbReference>
<comment type="similarity">
    <text evidence="8">Belongs to the TRAFAC class myosin-kinesin ATPase superfamily. Kinesin family. KIN-13 subfamily.</text>
</comment>
<evidence type="ECO:0000256" key="6">
    <source>
        <dbReference type="ARBA" id="ARBA00023175"/>
    </source>
</evidence>
<keyword evidence="3 10" id="KW-0493">Microtubule</keyword>
<feature type="compositionally biased region" description="Polar residues" evidence="11">
    <location>
        <begin position="61"/>
        <end position="79"/>
    </location>
</feature>
<feature type="region of interest" description="Disordered" evidence="11">
    <location>
        <begin position="632"/>
        <end position="655"/>
    </location>
</feature>
<keyword evidence="2" id="KW-0963">Cytoplasm</keyword>
<dbReference type="FunFam" id="3.40.850.10:FF:000012">
    <property type="entry name" value="Kinesin-like protein"/>
    <property type="match status" value="1"/>
</dbReference>
<evidence type="ECO:0000256" key="5">
    <source>
        <dbReference type="ARBA" id="ARBA00022840"/>
    </source>
</evidence>
<evidence type="ECO:0000256" key="7">
    <source>
        <dbReference type="ARBA" id="ARBA00023212"/>
    </source>
</evidence>
<organism evidence="13">
    <name type="scientific">Lichtheimia ramosa</name>
    <dbReference type="NCBI Taxonomy" id="688394"/>
    <lineage>
        <taxon>Eukaryota</taxon>
        <taxon>Fungi</taxon>
        <taxon>Fungi incertae sedis</taxon>
        <taxon>Mucoromycota</taxon>
        <taxon>Mucoromycotina</taxon>
        <taxon>Mucoromycetes</taxon>
        <taxon>Mucorales</taxon>
        <taxon>Lichtheimiaceae</taxon>
        <taxon>Lichtheimia</taxon>
    </lineage>
</organism>
<dbReference type="PRINTS" id="PR00380">
    <property type="entry name" value="KINESINHEAVY"/>
</dbReference>
<dbReference type="PANTHER" id="PTHR47971">
    <property type="entry name" value="KINESIN-RELATED PROTEIN 6"/>
    <property type="match status" value="1"/>
</dbReference>
<feature type="region of interest" description="Disordered" evidence="11">
    <location>
        <begin position="188"/>
        <end position="209"/>
    </location>
</feature>
<keyword evidence="7" id="KW-0206">Cytoskeleton</keyword>
<dbReference type="Pfam" id="PF00225">
    <property type="entry name" value="Kinesin"/>
    <property type="match status" value="1"/>
</dbReference>
<dbReference type="InterPro" id="IPR019821">
    <property type="entry name" value="Kinesin_motor_CS"/>
</dbReference>
<dbReference type="InterPro" id="IPR027417">
    <property type="entry name" value="P-loop_NTPase"/>
</dbReference>
<feature type="compositionally biased region" description="Basic and acidic residues" evidence="11">
    <location>
        <begin position="575"/>
        <end position="587"/>
    </location>
</feature>
<feature type="region of interest" description="Disordered" evidence="11">
    <location>
        <begin position="686"/>
        <end position="717"/>
    </location>
</feature>
<evidence type="ECO:0000256" key="3">
    <source>
        <dbReference type="ARBA" id="ARBA00022701"/>
    </source>
</evidence>
<keyword evidence="6 9" id="KW-0505">Motor protein</keyword>
<feature type="compositionally biased region" description="Basic residues" evidence="11">
    <location>
        <begin position="104"/>
        <end position="119"/>
    </location>
</feature>
<evidence type="ECO:0000256" key="4">
    <source>
        <dbReference type="ARBA" id="ARBA00022741"/>
    </source>
</evidence>
<dbReference type="SUPFAM" id="SSF52540">
    <property type="entry name" value="P-loop containing nucleoside triphosphate hydrolases"/>
    <property type="match status" value="1"/>
</dbReference>
<evidence type="ECO:0000256" key="10">
    <source>
        <dbReference type="RuleBase" id="RU000394"/>
    </source>
</evidence>
<dbReference type="InterPro" id="IPR001752">
    <property type="entry name" value="Kinesin_motor_dom"/>
</dbReference>
<evidence type="ECO:0000256" key="11">
    <source>
        <dbReference type="SAM" id="MobiDB-lite"/>
    </source>
</evidence>
<feature type="binding site" evidence="9">
    <location>
        <begin position="341"/>
        <end position="348"/>
    </location>
    <ligand>
        <name>ATP</name>
        <dbReference type="ChEBI" id="CHEBI:30616"/>
    </ligand>
</feature>
<evidence type="ECO:0000313" key="13">
    <source>
        <dbReference type="EMBL" id="CDS09514.1"/>
    </source>
</evidence>
<dbReference type="Gene3D" id="3.40.850.10">
    <property type="entry name" value="Kinesin motor domain"/>
    <property type="match status" value="1"/>
</dbReference>
<dbReference type="GO" id="GO:0005874">
    <property type="term" value="C:microtubule"/>
    <property type="evidence" value="ECO:0007669"/>
    <property type="project" value="UniProtKB-KW"/>
</dbReference>
<dbReference type="OrthoDB" id="3176171at2759"/>
<dbReference type="PANTHER" id="PTHR47971:SF8">
    <property type="entry name" value="KINESIN-LIKE PROTEIN"/>
    <property type="match status" value="1"/>
</dbReference>
<feature type="compositionally biased region" description="Low complexity" evidence="11">
    <location>
        <begin position="80"/>
        <end position="90"/>
    </location>
</feature>
<keyword evidence="5 9" id="KW-0067">ATP-binding</keyword>
<dbReference type="PROSITE" id="PS00411">
    <property type="entry name" value="KINESIN_MOTOR_1"/>
    <property type="match status" value="1"/>
</dbReference>
<dbReference type="CDD" id="cd01367">
    <property type="entry name" value="KISc_KIF2_like"/>
    <property type="match status" value="1"/>
</dbReference>
<dbReference type="InterPro" id="IPR027640">
    <property type="entry name" value="Kinesin-like_fam"/>
</dbReference>
<reference evidence="13" key="1">
    <citation type="journal article" date="2014" name="Genome Announc.">
        <title>De novo whole-genome sequence and genome annotation of Lichtheimia ramosa.</title>
        <authorList>
            <person name="Linde J."/>
            <person name="Schwartze V."/>
            <person name="Binder U."/>
            <person name="Lass-Florl C."/>
            <person name="Voigt K."/>
            <person name="Horn F."/>
        </authorList>
    </citation>
    <scope>NUCLEOTIDE SEQUENCE</scope>
    <source>
        <strain evidence="13">JMRC FSU:6197</strain>
    </source>
</reference>
<dbReference type="SMART" id="SM00129">
    <property type="entry name" value="KISc"/>
    <property type="match status" value="1"/>
</dbReference>
<evidence type="ECO:0000256" key="8">
    <source>
        <dbReference type="ARBA" id="ARBA00061030"/>
    </source>
</evidence>
<comment type="subcellular location">
    <subcellularLocation>
        <location evidence="1">Cytoplasm</location>
        <location evidence="1">Cytoskeleton</location>
    </subcellularLocation>
</comment>
<feature type="region of interest" description="Disordered" evidence="11">
    <location>
        <begin position="1"/>
        <end position="159"/>
    </location>
</feature>
<keyword evidence="4 9" id="KW-0547">Nucleotide-binding</keyword>
<feature type="region of interest" description="Disordered" evidence="11">
    <location>
        <begin position="575"/>
        <end position="612"/>
    </location>
</feature>
<dbReference type="GO" id="GO:0007018">
    <property type="term" value="P:microtubule-based movement"/>
    <property type="evidence" value="ECO:0007669"/>
    <property type="project" value="InterPro"/>
</dbReference>
<evidence type="ECO:0000256" key="2">
    <source>
        <dbReference type="ARBA" id="ARBA00022490"/>
    </source>
</evidence>
<proteinExistence type="inferred from homology"/>
<feature type="compositionally biased region" description="Basic and acidic residues" evidence="11">
    <location>
        <begin position="686"/>
        <end position="713"/>
    </location>
</feature>
<name>A0A077WQV6_9FUNG</name>
<dbReference type="AlphaFoldDB" id="A0A077WQV6"/>
<evidence type="ECO:0000256" key="1">
    <source>
        <dbReference type="ARBA" id="ARBA00004245"/>
    </source>
</evidence>
<dbReference type="PROSITE" id="PS50067">
    <property type="entry name" value="KINESIN_MOTOR_2"/>
    <property type="match status" value="1"/>
</dbReference>
<dbReference type="GO" id="GO:0005524">
    <property type="term" value="F:ATP binding"/>
    <property type="evidence" value="ECO:0007669"/>
    <property type="project" value="UniProtKB-UniRule"/>
</dbReference>
<dbReference type="GO" id="GO:0007019">
    <property type="term" value="P:microtubule depolymerization"/>
    <property type="evidence" value="ECO:0007669"/>
    <property type="project" value="TreeGrafter"/>
</dbReference>
<accession>A0A077WQV6</accession>
<evidence type="ECO:0000256" key="9">
    <source>
        <dbReference type="PROSITE-ProRule" id="PRU00283"/>
    </source>
</evidence>
<feature type="compositionally biased region" description="Polar residues" evidence="11">
    <location>
        <begin position="140"/>
        <end position="154"/>
    </location>
</feature>
<sequence length="815" mass="91164">MALADDVKRQLQAKATVSQHAPIKRSAATTPPHTSSARKRQHVIPPSSSPAEKQARRMTIAPQTVQRANITRTGIPSSVTTTATTTTTTTNHLRSNRRLSYLPRQHRSPIRQTQHRSPIRKPNTTSSSSGSSPLRPATKASGSSPLRPSTNSKTPPKIPKFMEETGVEVKPAEEPVPVQKQPTRHLDAYGIPVNVPPRQRRLSNGGISGTSPATGINAAMSFEEYIRARANKTAVQASTATNNANSDLHQRIRVCVRKRPLSKKEINHGEMDVAPVVSARTIQINAPRTRVDLTRFTEQHSFTFDDVFDSSTTNIDIYRRTAYPLVEYMFGGGKATCFAYGQTGSGKTYTMLDPKHGLYVQAAHDIFHMLGKPQYSHLSAWVGFYEIYQGQLYDLLNQRKRLTPREDGNSNVVIAGLKEFPIKDVDRLMEVFDFGSQARTTGKTGANNNSSRSHAVLQVLLKTKGDNTSIHGKLSFIDLAGSERGADRGEANPKTRMEGAEINKSLLALKECIRALDQDKRHTPFRGSKLTQVLRDSFVGDSRTCMIATISPNNPNSEHTLNTLRYADRVKELKGESDPRLLAETRTESQGVMPQDKNNDDIASNTNSDALWDDDQTENLLDIDFPSQMSSTALETPKSHHPVAATGDSDTPDRRRHMMRRLSSPPAEVFELAPEEPFQDEDTIMTHHDQQDPPKQHEPRPMELQQEKEESNSKDVSVQQIRDFISLHRAQIKELDTCIQREKRMVSNLSLAVSSHYDCSENNGPEESKESHAKTVSLYQSYLKDLDDVLDEKYHYVEALREKVKREMRIMPDSI</sequence>
<protein>
    <recommendedName>
        <fullName evidence="10">Kinesin-like protein</fullName>
    </recommendedName>
</protein>
<feature type="domain" description="Kinesin motor" evidence="12">
    <location>
        <begin position="251"/>
        <end position="573"/>
    </location>
</feature>
<gene>
    <name evidence="13" type="ORF">LRAMOSA10874</name>
</gene>
<dbReference type="GO" id="GO:0003777">
    <property type="term" value="F:microtubule motor activity"/>
    <property type="evidence" value="ECO:0007669"/>
    <property type="project" value="InterPro"/>
</dbReference>
<dbReference type="GO" id="GO:0008017">
    <property type="term" value="F:microtubule binding"/>
    <property type="evidence" value="ECO:0007669"/>
    <property type="project" value="InterPro"/>
</dbReference>
<dbReference type="EMBL" id="LK023333">
    <property type="protein sequence ID" value="CDS09514.1"/>
    <property type="molecule type" value="Genomic_DNA"/>
</dbReference>
<evidence type="ECO:0000259" key="12">
    <source>
        <dbReference type="PROSITE" id="PS50067"/>
    </source>
</evidence>